<evidence type="ECO:0000256" key="7">
    <source>
        <dbReference type="ARBA" id="ARBA00023224"/>
    </source>
</evidence>
<feature type="transmembrane region" description="Helical" evidence="8">
    <location>
        <begin position="23"/>
        <end position="43"/>
    </location>
</feature>
<dbReference type="GO" id="GO:0005886">
    <property type="term" value="C:plasma membrane"/>
    <property type="evidence" value="ECO:0007669"/>
    <property type="project" value="TreeGrafter"/>
</dbReference>
<name>A0A815IDU1_ADIRI</name>
<reference evidence="10" key="1">
    <citation type="submission" date="2021-02" db="EMBL/GenBank/DDBJ databases">
        <authorList>
            <person name="Nowell W R."/>
        </authorList>
    </citation>
    <scope>NUCLEOTIDE SEQUENCE</scope>
</reference>
<accession>A0A815IDU1</accession>
<keyword evidence="11" id="KW-1185">Reference proteome</keyword>
<dbReference type="EMBL" id="CAJNOR010003005">
    <property type="protein sequence ID" value="CAF1366800.1"/>
    <property type="molecule type" value="Genomic_DNA"/>
</dbReference>
<dbReference type="Pfam" id="PF00001">
    <property type="entry name" value="7tm_1"/>
    <property type="match status" value="1"/>
</dbReference>
<dbReference type="PANTHER" id="PTHR24243">
    <property type="entry name" value="G-PROTEIN COUPLED RECEPTOR"/>
    <property type="match status" value="1"/>
</dbReference>
<feature type="transmembrane region" description="Helical" evidence="8">
    <location>
        <begin position="277"/>
        <end position="297"/>
    </location>
</feature>
<keyword evidence="6" id="KW-0675">Receptor</keyword>
<proteinExistence type="predicted"/>
<feature type="transmembrane region" description="Helical" evidence="8">
    <location>
        <begin position="55"/>
        <end position="77"/>
    </location>
</feature>
<dbReference type="InterPro" id="IPR000276">
    <property type="entry name" value="GPCR_Rhodpsn"/>
</dbReference>
<feature type="transmembrane region" description="Helical" evidence="8">
    <location>
        <begin position="234"/>
        <end position="257"/>
    </location>
</feature>
<keyword evidence="5 8" id="KW-0472">Membrane</keyword>
<dbReference type="Gene3D" id="1.20.1070.10">
    <property type="entry name" value="Rhodopsin 7-helix transmembrane proteins"/>
    <property type="match status" value="1"/>
</dbReference>
<evidence type="ECO:0000256" key="3">
    <source>
        <dbReference type="ARBA" id="ARBA00022989"/>
    </source>
</evidence>
<comment type="subcellular location">
    <subcellularLocation>
        <location evidence="1">Membrane</location>
        <topology evidence="1">Multi-pass membrane protein</topology>
    </subcellularLocation>
</comment>
<gene>
    <name evidence="10" type="ORF">XAT740_LOCUS32319</name>
</gene>
<feature type="transmembrane region" description="Helical" evidence="8">
    <location>
        <begin position="97"/>
        <end position="118"/>
    </location>
</feature>
<evidence type="ECO:0000313" key="11">
    <source>
        <dbReference type="Proteomes" id="UP000663828"/>
    </source>
</evidence>
<keyword evidence="4" id="KW-0297">G-protein coupled receptor</keyword>
<evidence type="ECO:0000256" key="8">
    <source>
        <dbReference type="SAM" id="Phobius"/>
    </source>
</evidence>
<keyword evidence="7" id="KW-0807">Transducer</keyword>
<organism evidence="10 11">
    <name type="scientific">Adineta ricciae</name>
    <name type="common">Rotifer</name>
    <dbReference type="NCBI Taxonomy" id="249248"/>
    <lineage>
        <taxon>Eukaryota</taxon>
        <taxon>Metazoa</taxon>
        <taxon>Spiralia</taxon>
        <taxon>Gnathifera</taxon>
        <taxon>Rotifera</taxon>
        <taxon>Eurotatoria</taxon>
        <taxon>Bdelloidea</taxon>
        <taxon>Adinetida</taxon>
        <taxon>Adinetidae</taxon>
        <taxon>Adineta</taxon>
    </lineage>
</organism>
<dbReference type="Proteomes" id="UP000663828">
    <property type="component" value="Unassembled WGS sequence"/>
</dbReference>
<evidence type="ECO:0000256" key="1">
    <source>
        <dbReference type="ARBA" id="ARBA00004141"/>
    </source>
</evidence>
<keyword evidence="2 8" id="KW-0812">Transmembrane</keyword>
<dbReference type="InterPro" id="IPR017452">
    <property type="entry name" value="GPCR_Rhodpsn_7TM"/>
</dbReference>
<dbReference type="SUPFAM" id="SSF81321">
    <property type="entry name" value="Family A G protein-coupled receptor-like"/>
    <property type="match status" value="1"/>
</dbReference>
<evidence type="ECO:0000256" key="4">
    <source>
        <dbReference type="ARBA" id="ARBA00023040"/>
    </source>
</evidence>
<dbReference type="AlphaFoldDB" id="A0A815IDU1"/>
<evidence type="ECO:0000256" key="5">
    <source>
        <dbReference type="ARBA" id="ARBA00023136"/>
    </source>
</evidence>
<evidence type="ECO:0000313" key="10">
    <source>
        <dbReference type="EMBL" id="CAF1366800.1"/>
    </source>
</evidence>
<evidence type="ECO:0000259" key="9">
    <source>
        <dbReference type="PROSITE" id="PS50262"/>
    </source>
</evidence>
<dbReference type="PANTHER" id="PTHR24243:SF230">
    <property type="entry name" value="G-PROTEIN COUPLED RECEPTORS FAMILY 1 PROFILE DOMAIN-CONTAINING PROTEIN"/>
    <property type="match status" value="1"/>
</dbReference>
<sequence>MADLANSTYTIWLNNFSFQMNRYMSIFIILFGSVGNVLNLLIFSRPKHRTNPCAVYFFYAAVTGLIALYSGLISRIFAGFQLDLSATTEGLCPARAIIVWVSTTASSWFLTYATVDRYCISCRQINRRNWSNLQYTHRLMVLTIVGASLIFAETFYCYVPNLKNSPLTCYGRNMACRLYNEIASALLFVFIPSTIMLVFGYGTVDNVRKLITSITPTAVTEGTARSIRKTDRQLIQMLITQVILSTIFNVPLSVHRLYLTFTLAEVKSPWRAAIDSLSFQVFYLLSFLTFGIPFYIYTLTGTVFKSECKSLFQSIFNKCNLVLLRHVRP</sequence>
<feature type="transmembrane region" description="Helical" evidence="8">
    <location>
        <begin position="139"/>
        <end position="162"/>
    </location>
</feature>
<keyword evidence="3 8" id="KW-1133">Transmembrane helix</keyword>
<dbReference type="GO" id="GO:0004930">
    <property type="term" value="F:G protein-coupled receptor activity"/>
    <property type="evidence" value="ECO:0007669"/>
    <property type="project" value="UniProtKB-KW"/>
</dbReference>
<feature type="transmembrane region" description="Helical" evidence="8">
    <location>
        <begin position="182"/>
        <end position="204"/>
    </location>
</feature>
<comment type="caution">
    <text evidence="10">The sequence shown here is derived from an EMBL/GenBank/DDBJ whole genome shotgun (WGS) entry which is preliminary data.</text>
</comment>
<dbReference type="PROSITE" id="PS50262">
    <property type="entry name" value="G_PROTEIN_RECEP_F1_2"/>
    <property type="match status" value="1"/>
</dbReference>
<evidence type="ECO:0000256" key="2">
    <source>
        <dbReference type="ARBA" id="ARBA00022692"/>
    </source>
</evidence>
<feature type="domain" description="G-protein coupled receptors family 1 profile" evidence="9">
    <location>
        <begin position="35"/>
        <end position="297"/>
    </location>
</feature>
<protein>
    <recommendedName>
        <fullName evidence="9">G-protein coupled receptors family 1 profile domain-containing protein</fullName>
    </recommendedName>
</protein>
<evidence type="ECO:0000256" key="6">
    <source>
        <dbReference type="ARBA" id="ARBA00023170"/>
    </source>
</evidence>